<dbReference type="PANTHER" id="PTHR21180">
    <property type="entry name" value="ENDONUCLEASE/EXONUCLEASE/PHOSPHATASE FAMILY DOMAIN-CONTAINING PROTEIN 1"/>
    <property type="match status" value="1"/>
</dbReference>
<keyword evidence="1" id="KW-0472">Membrane</keyword>
<proteinExistence type="predicted"/>
<reference evidence="3" key="2">
    <citation type="journal article" date="2020" name="Antonie Van Leeuwenhoek">
        <title>Labilibaculum antarcticum sp. nov., a novel facultative anaerobic, psychrotorelant bacterium isolated from marine sediment of Antarctica.</title>
        <authorList>
            <person name="Watanabe M."/>
            <person name="Kojima H."/>
            <person name="Fukui M."/>
        </authorList>
    </citation>
    <scope>NUCLEOTIDE SEQUENCE [LARGE SCALE GENOMIC DNA]</scope>
    <source>
        <strain evidence="3">SPP2</strain>
    </source>
</reference>
<dbReference type="OrthoDB" id="981124at2"/>
<keyword evidence="1" id="KW-1133">Transmembrane helix</keyword>
<name>A0A1Y1CKI4_9BACT</name>
<evidence type="ECO:0000313" key="2">
    <source>
        <dbReference type="EMBL" id="BAX80906.1"/>
    </source>
</evidence>
<evidence type="ECO:0000256" key="1">
    <source>
        <dbReference type="SAM" id="Phobius"/>
    </source>
</evidence>
<dbReference type="GO" id="GO:0015628">
    <property type="term" value="P:protein secretion by the type II secretion system"/>
    <property type="evidence" value="ECO:0007669"/>
    <property type="project" value="TreeGrafter"/>
</dbReference>
<dbReference type="InterPro" id="IPR051675">
    <property type="entry name" value="Endo/Exo/Phosphatase_dom_1"/>
</dbReference>
<protein>
    <recommendedName>
        <fullName evidence="4">Competence protein ComEA</fullName>
    </recommendedName>
</protein>
<dbReference type="EMBL" id="AP018042">
    <property type="protein sequence ID" value="BAX80906.1"/>
    <property type="molecule type" value="Genomic_DNA"/>
</dbReference>
<keyword evidence="3" id="KW-1185">Reference proteome</keyword>
<reference evidence="2 3" key="1">
    <citation type="journal article" date="2018" name="Mar. Genomics">
        <title>Complete genome sequence of Marinifilaceae bacterium strain SPP2, isolated from the Antarctic marine sediment.</title>
        <authorList>
            <person name="Watanabe M."/>
            <person name="Kojima H."/>
            <person name="Fukui M."/>
        </authorList>
    </citation>
    <scope>NUCLEOTIDE SEQUENCE [LARGE SCALE GENOMIC DNA]</scope>
    <source>
        <strain evidence="2 3">SPP2</strain>
    </source>
</reference>
<dbReference type="Proteomes" id="UP000218267">
    <property type="component" value="Chromosome"/>
</dbReference>
<dbReference type="SUPFAM" id="SSF47781">
    <property type="entry name" value="RuvA domain 2-like"/>
    <property type="match status" value="4"/>
</dbReference>
<dbReference type="Gene3D" id="1.10.150.280">
    <property type="entry name" value="AF1531-like domain"/>
    <property type="match status" value="2"/>
</dbReference>
<dbReference type="GO" id="GO:0015627">
    <property type="term" value="C:type II protein secretion system complex"/>
    <property type="evidence" value="ECO:0007669"/>
    <property type="project" value="TreeGrafter"/>
</dbReference>
<accession>A0A1Y1CKI4</accession>
<sequence>MNLKHFFREYFSYTASEKKGLLVLVSLLLMLYLLPIIYQRKETSEGIINQEKQKQIDSLISSIENRAEIKKAKIQLGELDFFDPNKVDENELLRIGFTSYQANNLIKFRNKGGRFKKKKDILQIYGVNQTDFDRLSNYIMIPIAETPEKKRKRIVKREYKLFSFDPNIISFKEWDSLGVEDEISNRIIKYLASGGQFKRASDLYKIYGFDSIKITQLIPYVKIMKRFKQGLSKEQLFVPLNTSDTTQLKQLPGIGSVFSARIVKYRDLLGGFVSKDQILEVYGISKEKFISISPMLVLDSIPVRRIKLNSYNAAKLRKHPYISFRMGDDIVRFRDRNGQFSSVDQLRGHKIVPDSIFIKLVPYLDLK</sequence>
<keyword evidence="1" id="KW-0812">Transmembrane</keyword>
<dbReference type="Pfam" id="PF12836">
    <property type="entry name" value="HHH_3"/>
    <property type="match status" value="3"/>
</dbReference>
<dbReference type="RefSeq" id="WP_096429743.1">
    <property type="nucleotide sequence ID" value="NZ_AP018042.1"/>
</dbReference>
<dbReference type="PANTHER" id="PTHR21180:SF32">
    <property type="entry name" value="ENDONUCLEASE_EXONUCLEASE_PHOSPHATASE FAMILY DOMAIN-CONTAINING PROTEIN 1"/>
    <property type="match status" value="1"/>
</dbReference>
<dbReference type="InterPro" id="IPR010994">
    <property type="entry name" value="RuvA_2-like"/>
</dbReference>
<gene>
    <name evidence="2" type="ORF">ALGA_2588</name>
</gene>
<organism evidence="2 3">
    <name type="scientific">Labilibaculum antarcticum</name>
    <dbReference type="NCBI Taxonomy" id="1717717"/>
    <lineage>
        <taxon>Bacteria</taxon>
        <taxon>Pseudomonadati</taxon>
        <taxon>Bacteroidota</taxon>
        <taxon>Bacteroidia</taxon>
        <taxon>Marinilabiliales</taxon>
        <taxon>Marinifilaceae</taxon>
        <taxon>Labilibaculum</taxon>
    </lineage>
</organism>
<dbReference type="KEGG" id="mbas:ALGA_2588"/>
<feature type="transmembrane region" description="Helical" evidence="1">
    <location>
        <begin position="21"/>
        <end position="38"/>
    </location>
</feature>
<dbReference type="AlphaFoldDB" id="A0A1Y1CKI4"/>
<evidence type="ECO:0000313" key="3">
    <source>
        <dbReference type="Proteomes" id="UP000218267"/>
    </source>
</evidence>
<evidence type="ECO:0008006" key="4">
    <source>
        <dbReference type="Google" id="ProtNLM"/>
    </source>
</evidence>